<evidence type="ECO:0008006" key="3">
    <source>
        <dbReference type="Google" id="ProtNLM"/>
    </source>
</evidence>
<protein>
    <recommendedName>
        <fullName evidence="3">Peptidase A1 domain-containing protein</fullName>
    </recommendedName>
</protein>
<name>A0A4Y6V8V5_9PROT</name>
<dbReference type="EMBL" id="CP032485">
    <property type="protein sequence ID" value="QDH24917.1"/>
    <property type="molecule type" value="Genomic_DNA"/>
</dbReference>
<organism evidence="1 2">
    <name type="scientific">Neokomagataea tanensis</name>
    <dbReference type="NCBI Taxonomy" id="661191"/>
    <lineage>
        <taxon>Bacteria</taxon>
        <taxon>Pseudomonadati</taxon>
        <taxon>Pseudomonadota</taxon>
        <taxon>Alphaproteobacteria</taxon>
        <taxon>Acetobacterales</taxon>
        <taxon>Acetobacteraceae</taxon>
        <taxon>Neokomagataea</taxon>
    </lineage>
</organism>
<gene>
    <name evidence="1" type="ORF">D5366_06475</name>
</gene>
<dbReference type="InterPro" id="IPR021109">
    <property type="entry name" value="Peptidase_aspartic_dom_sf"/>
</dbReference>
<dbReference type="Proteomes" id="UP000317214">
    <property type="component" value="Chromosome"/>
</dbReference>
<proteinExistence type="predicted"/>
<accession>A0A4Y6V8V5</accession>
<reference evidence="1 2" key="1">
    <citation type="submission" date="2018-09" db="EMBL/GenBank/DDBJ databases">
        <title>The complete genome sequence of Neokomagataea tanensis NBRC 106556(T).</title>
        <authorList>
            <person name="Chua K.-O."/>
            <person name="See-Too W.-S."/>
            <person name="Hong K.-W."/>
            <person name="Yin W.-F."/>
            <person name="Chan K.-G."/>
        </authorList>
    </citation>
    <scope>NUCLEOTIDE SEQUENCE [LARGE SCALE GENOMIC DNA]</scope>
    <source>
        <strain evidence="2">AH13 \ NBRC 106556</strain>
    </source>
</reference>
<dbReference type="KEGG" id="ntn:D5366_06475"/>
<sequence length="251" mass="27528">MMVPVEVNGQNGFLQFDTGAPTTALYGEISDQLHLTTESQNSLVPNSFCAGNMCWSHLSLSIDRKKKIDGNKIIGHMGLNTFIGQIVVIDYPHKSVCVLNNKDDIKNFSWYNASIHNNTFYITGSVGSKKFDHLLFDTGSSLFTIQIPPVIWDNMDGDTTDAPAIPGRTYDGKSSVIISKIMKDGVTIGPLTLRRPVVYQSSDTLTAIIANRGADGLVGNAAFFRNTVILDLRNPARFGVSNDVFDNKHAR</sequence>
<keyword evidence="2" id="KW-1185">Reference proteome</keyword>
<dbReference type="SUPFAM" id="SSF50630">
    <property type="entry name" value="Acid proteases"/>
    <property type="match status" value="1"/>
</dbReference>
<evidence type="ECO:0000313" key="2">
    <source>
        <dbReference type="Proteomes" id="UP000317214"/>
    </source>
</evidence>
<evidence type="ECO:0000313" key="1">
    <source>
        <dbReference type="EMBL" id="QDH24917.1"/>
    </source>
</evidence>
<dbReference type="AlphaFoldDB" id="A0A4Y6V8V5"/>